<comment type="similarity">
    <text evidence="9">Belongs to the sodium:neurotransmitter symporter (SNF) (TC 2.A.22) family.</text>
</comment>
<organism evidence="11 12">
    <name type="scientific">Trichuris trichiura</name>
    <name type="common">Whipworm</name>
    <name type="synonym">Trichocephalus trichiurus</name>
    <dbReference type="NCBI Taxonomy" id="36087"/>
    <lineage>
        <taxon>Eukaryota</taxon>
        <taxon>Metazoa</taxon>
        <taxon>Ecdysozoa</taxon>
        <taxon>Nematoda</taxon>
        <taxon>Enoplea</taxon>
        <taxon>Dorylaimia</taxon>
        <taxon>Trichinellida</taxon>
        <taxon>Trichuridae</taxon>
        <taxon>Trichuris</taxon>
    </lineage>
</organism>
<evidence type="ECO:0000313" key="11">
    <source>
        <dbReference type="EMBL" id="CDW52360.1"/>
    </source>
</evidence>
<keyword evidence="7" id="KW-0915">Sodium</keyword>
<feature type="transmembrane region" description="Helical" evidence="10">
    <location>
        <begin position="49"/>
        <end position="69"/>
    </location>
</feature>
<feature type="transmembrane region" description="Helical" evidence="10">
    <location>
        <begin position="192"/>
        <end position="211"/>
    </location>
</feature>
<dbReference type="Pfam" id="PF00209">
    <property type="entry name" value="SNF"/>
    <property type="match status" value="1"/>
</dbReference>
<dbReference type="SUPFAM" id="SSF161070">
    <property type="entry name" value="SNF-like"/>
    <property type="match status" value="1"/>
</dbReference>
<feature type="binding site" evidence="7">
    <location>
        <position position="35"/>
    </location>
    <ligand>
        <name>Na(+)</name>
        <dbReference type="ChEBI" id="CHEBI:29101"/>
        <label>1</label>
    </ligand>
</feature>
<feature type="binding site" evidence="7">
    <location>
        <position position="375"/>
    </location>
    <ligand>
        <name>Na(+)</name>
        <dbReference type="ChEBI" id="CHEBI:29101"/>
        <label>1</label>
    </ligand>
</feature>
<evidence type="ECO:0000256" key="5">
    <source>
        <dbReference type="ARBA" id="ARBA00022989"/>
    </source>
</evidence>
<accession>A0A077Z181</accession>
<keyword evidence="12" id="KW-1185">Reference proteome</keyword>
<evidence type="ECO:0000256" key="9">
    <source>
        <dbReference type="RuleBase" id="RU003732"/>
    </source>
</evidence>
<feature type="binding site" evidence="7">
    <location>
        <position position="275"/>
    </location>
    <ligand>
        <name>Na(+)</name>
        <dbReference type="ChEBI" id="CHEBI:29101"/>
        <label>1</label>
    </ligand>
</feature>
<dbReference type="InterPro" id="IPR037272">
    <property type="entry name" value="SNS_sf"/>
</dbReference>
<reference evidence="11" key="2">
    <citation type="submission" date="2014-03" db="EMBL/GenBank/DDBJ databases">
        <title>The whipworm genome and dual-species transcriptomics of an intimate host-pathogen interaction.</title>
        <authorList>
            <person name="Foth B.J."/>
            <person name="Tsai I.J."/>
            <person name="Reid A.J."/>
            <person name="Bancroft A.J."/>
            <person name="Nichol S."/>
            <person name="Tracey A."/>
            <person name="Holroyd N."/>
            <person name="Cotton J.A."/>
            <person name="Stanley E.J."/>
            <person name="Zarowiecki M."/>
            <person name="Liu J.Z."/>
            <person name="Huckvale T."/>
            <person name="Cooper P.J."/>
            <person name="Grencis R.K."/>
            <person name="Berriman M."/>
        </authorList>
    </citation>
    <scope>NUCLEOTIDE SEQUENCE [LARGE SCALE GENOMIC DNA]</scope>
</reference>
<dbReference type="OrthoDB" id="6581954at2759"/>
<dbReference type="PANTHER" id="PTHR11616">
    <property type="entry name" value="SODIUM/CHLORIDE DEPENDENT TRANSPORTER"/>
    <property type="match status" value="1"/>
</dbReference>
<evidence type="ECO:0000256" key="8">
    <source>
        <dbReference type="PIRSR" id="PIRSR600175-2"/>
    </source>
</evidence>
<evidence type="ECO:0000256" key="4">
    <source>
        <dbReference type="ARBA" id="ARBA00022847"/>
    </source>
</evidence>
<feature type="transmembrane region" description="Helical" evidence="10">
    <location>
        <begin position="360"/>
        <end position="378"/>
    </location>
</feature>
<feature type="binding site" evidence="7">
    <location>
        <position position="372"/>
    </location>
    <ligand>
        <name>Na(+)</name>
        <dbReference type="ChEBI" id="CHEBI:29101"/>
        <label>1</label>
    </ligand>
</feature>
<evidence type="ECO:0000256" key="1">
    <source>
        <dbReference type="ARBA" id="ARBA00004141"/>
    </source>
</evidence>
<feature type="transmembrane region" description="Helical" evidence="10">
    <location>
        <begin position="217"/>
        <end position="234"/>
    </location>
</feature>
<dbReference type="PROSITE" id="PS50267">
    <property type="entry name" value="NA_NEUROTRAN_SYMP_3"/>
    <property type="match status" value="1"/>
</dbReference>
<gene>
    <name evidence="11" type="ORF">TTRE_0000061901</name>
</gene>
<feature type="disulfide bond" evidence="8">
    <location>
        <begin position="133"/>
        <end position="142"/>
    </location>
</feature>
<evidence type="ECO:0000256" key="3">
    <source>
        <dbReference type="ARBA" id="ARBA00022692"/>
    </source>
</evidence>
<proteinExistence type="inferred from homology"/>
<name>A0A077Z181_TRITR</name>
<evidence type="ECO:0000256" key="10">
    <source>
        <dbReference type="SAM" id="Phobius"/>
    </source>
</evidence>
<keyword evidence="5 10" id="KW-1133">Transmembrane helix</keyword>
<evidence type="ECO:0000313" key="12">
    <source>
        <dbReference type="Proteomes" id="UP000030665"/>
    </source>
</evidence>
<comment type="subcellular location">
    <subcellularLocation>
        <location evidence="1">Membrane</location>
        <topology evidence="1">Multi-pass membrane protein</topology>
    </subcellularLocation>
</comment>
<feature type="binding site" evidence="7">
    <location>
        <position position="376"/>
    </location>
    <ligand>
        <name>Na(+)</name>
        <dbReference type="ChEBI" id="CHEBI:29101"/>
        <label>1</label>
    </ligand>
</feature>
<feature type="transmembrane region" description="Helical" evidence="10">
    <location>
        <begin position="20"/>
        <end position="37"/>
    </location>
</feature>
<feature type="non-terminal residue" evidence="11">
    <location>
        <position position="1"/>
    </location>
</feature>
<feature type="binding site" evidence="7">
    <location>
        <position position="30"/>
    </location>
    <ligand>
        <name>Na(+)</name>
        <dbReference type="ChEBI" id="CHEBI:29101"/>
        <label>1</label>
    </ligand>
</feature>
<dbReference type="GO" id="GO:0004601">
    <property type="term" value="F:peroxidase activity"/>
    <property type="evidence" value="ECO:0007669"/>
    <property type="project" value="InterPro"/>
</dbReference>
<keyword evidence="8" id="KW-1015">Disulfide bond</keyword>
<dbReference type="PRINTS" id="PR00176">
    <property type="entry name" value="NANEUSMPORT"/>
</dbReference>
<feature type="transmembrane region" description="Helical" evidence="10">
    <location>
        <begin position="99"/>
        <end position="121"/>
    </location>
</feature>
<evidence type="ECO:0000256" key="2">
    <source>
        <dbReference type="ARBA" id="ARBA00022448"/>
    </source>
</evidence>
<evidence type="ECO:0000256" key="6">
    <source>
        <dbReference type="ARBA" id="ARBA00023136"/>
    </source>
</evidence>
<feature type="binding site" evidence="7">
    <location>
        <position position="307"/>
    </location>
    <ligand>
        <name>Na(+)</name>
        <dbReference type="ChEBI" id="CHEBI:29101"/>
        <label>1</label>
    </ligand>
</feature>
<dbReference type="GO" id="GO:0043005">
    <property type="term" value="C:neuron projection"/>
    <property type="evidence" value="ECO:0007669"/>
    <property type="project" value="TreeGrafter"/>
</dbReference>
<dbReference type="Proteomes" id="UP000030665">
    <property type="component" value="Unassembled WGS sequence"/>
</dbReference>
<dbReference type="STRING" id="36087.A0A077Z181"/>
<feature type="transmembrane region" description="Helical" evidence="10">
    <location>
        <begin position="301"/>
        <end position="322"/>
    </location>
</feature>
<dbReference type="GO" id="GO:0005332">
    <property type="term" value="F:gamma-aminobutyric acid:sodium:chloride symporter activity"/>
    <property type="evidence" value="ECO:0007669"/>
    <property type="project" value="TreeGrafter"/>
</dbReference>
<dbReference type="NCBIfam" id="NF037979">
    <property type="entry name" value="Na_transp"/>
    <property type="match status" value="1"/>
</dbReference>
<keyword evidence="6 10" id="KW-0472">Membrane</keyword>
<dbReference type="EMBL" id="HG805820">
    <property type="protein sequence ID" value="CDW52360.1"/>
    <property type="molecule type" value="Genomic_DNA"/>
</dbReference>
<dbReference type="PANTHER" id="PTHR11616:SF20">
    <property type="entry name" value="SODIUM- AND CHLORIDE-DEPENDENT BETAINE TRANSPORTER"/>
    <property type="match status" value="1"/>
</dbReference>
<keyword evidence="7" id="KW-0479">Metal-binding</keyword>
<sequence>SEQRKKELTSSSLEKPAQKADFIITLIAYAIGLGNVWRFPYLCYKHGGGAFLVPYCLSWIFLATPIFLLEVSLGQYLQRGSIGIWHICPVFKGVGVSNVIVSCLCNIYYCVISVWSLFYIFASFNVRLPWHDCGHYWNNDDCLGEHVANSSLYNKSQLESNNVQTPVAQFWFNRLLQSSSGIEDFGTIQWELLILLAAVWLATFFILWHGITKARKAFYICAVVPYVLLLILLIRGATLSGALTGIKVYLTPNISKLQDISVIFTIDAGTQVFYSSGIGYGSLIALGSHNKFHHNVYRDSILMCFINACTSLTAGFAVFSILGHLAECVRKPVSEVVQSGVGLVFQVYPEAVRLMPVGPFWSTLFFSMIFILGIDSQVGLTAKVMKNKKTLVVAIVCLTKFLLGIPLVSKSGQYWLALIDYYGAGGMSLLFIAFFEVIAIAWLTGQLAGDTLPLCGYCGIAYPDWSQVLGILMEAASMLPIPIYICWSFMKASGGNFKEVFQTLSNR</sequence>
<dbReference type="PROSITE" id="PS00436">
    <property type="entry name" value="PEROXIDASE_2"/>
    <property type="match status" value="1"/>
</dbReference>
<evidence type="ECO:0000256" key="7">
    <source>
        <dbReference type="PIRSR" id="PIRSR600175-1"/>
    </source>
</evidence>
<protein>
    <recommendedName>
        <fullName evidence="9">Transporter</fullName>
    </recommendedName>
</protein>
<dbReference type="InterPro" id="IPR019794">
    <property type="entry name" value="Peroxidases_AS"/>
</dbReference>
<keyword evidence="2 9" id="KW-0813">Transport</keyword>
<keyword evidence="4 9" id="KW-0769">Symport</keyword>
<keyword evidence="3 9" id="KW-0812">Transmembrane</keyword>
<dbReference type="PROSITE" id="PS00610">
    <property type="entry name" value="NA_NEUROTRAN_SYMP_1"/>
    <property type="match status" value="1"/>
</dbReference>
<feature type="transmembrane region" description="Helical" evidence="10">
    <location>
        <begin position="390"/>
        <end position="409"/>
    </location>
</feature>
<reference evidence="11" key="1">
    <citation type="submission" date="2014-01" db="EMBL/GenBank/DDBJ databases">
        <authorList>
            <person name="Aslett M."/>
        </authorList>
    </citation>
    <scope>NUCLEOTIDE SEQUENCE</scope>
</reference>
<dbReference type="AlphaFoldDB" id="A0A077Z181"/>
<feature type="transmembrane region" description="Helical" evidence="10">
    <location>
        <begin position="421"/>
        <end position="443"/>
    </location>
</feature>
<dbReference type="InterPro" id="IPR000175">
    <property type="entry name" value="Na/ntran_symport"/>
</dbReference>
<dbReference type="GO" id="GO:0005886">
    <property type="term" value="C:plasma membrane"/>
    <property type="evidence" value="ECO:0007669"/>
    <property type="project" value="TreeGrafter"/>
</dbReference>
<dbReference type="GO" id="GO:0046872">
    <property type="term" value="F:metal ion binding"/>
    <property type="evidence" value="ECO:0007669"/>
    <property type="project" value="UniProtKB-KW"/>
</dbReference>